<dbReference type="PRINTS" id="PR00413">
    <property type="entry name" value="HADHALOGNASE"/>
</dbReference>
<dbReference type="PANTHER" id="PTHR43481">
    <property type="entry name" value="FRUCTOSE-1-PHOSPHATE PHOSPHATASE"/>
    <property type="match status" value="1"/>
</dbReference>
<dbReference type="Pfam" id="PF00702">
    <property type="entry name" value="Hydrolase"/>
    <property type="match status" value="1"/>
</dbReference>
<dbReference type="SUPFAM" id="SSF56784">
    <property type="entry name" value="HAD-like"/>
    <property type="match status" value="1"/>
</dbReference>
<dbReference type="InterPro" id="IPR006439">
    <property type="entry name" value="HAD-SF_hydro_IA"/>
</dbReference>
<proteinExistence type="predicted"/>
<reference evidence="1 2" key="1">
    <citation type="journal article" date="2013" name="Genome Announc.">
        <title>Draft Genome Sequence of the Aeromonas diversa Type Strain.</title>
        <authorList>
            <person name="Farfan M."/>
            <person name="Spataro N."/>
            <person name="Sanglas A."/>
            <person name="Albarral V."/>
            <person name="Loren J.G."/>
            <person name="Bosch E."/>
            <person name="Fuste M.C."/>
        </authorList>
    </citation>
    <scope>NUCLEOTIDE SEQUENCE [LARGE SCALE GENOMIC DNA]</scope>
    <source>
        <strain evidence="1 2">2478-85</strain>
    </source>
</reference>
<dbReference type="Proteomes" id="UP000023775">
    <property type="component" value="Unassembled WGS sequence"/>
</dbReference>
<name>N9U6D0_9GAMM</name>
<dbReference type="Gene3D" id="1.10.150.240">
    <property type="entry name" value="Putative phosphatase, domain 2"/>
    <property type="match status" value="1"/>
</dbReference>
<dbReference type="RefSeq" id="WP_005345887.1">
    <property type="nucleotide sequence ID" value="NZ_APVG01000001.1"/>
</dbReference>
<gene>
    <name evidence="1" type="ORF">G114_00780</name>
</gene>
<protein>
    <submittedName>
        <fullName evidence="1">Phosphatase</fullName>
    </submittedName>
</protein>
<dbReference type="PATRIC" id="fig|1268237.3.peg.154"/>
<accession>N9U6D0</accession>
<sequence length="216" mass="23740">MKITHYARGLLLDMDGTLVDSTALVERVWGLWCERHDLPLEPVLAACHGVRAEDLIERLFPWLDAARESAWLDELELANSHVCRPLPGAREVLERLAPHQWALVTSAGREPATLRLQAAGLPLPTHLICAEQVVRGKPDPQVYLLGAERLGWSPKECLAFEDAAAGILSARRAGCPVVQVGGTRELGEVLARIGDWRQVSLTEEGEKLRLDLDGLG</sequence>
<dbReference type="Gene3D" id="3.40.50.1000">
    <property type="entry name" value="HAD superfamily/HAD-like"/>
    <property type="match status" value="1"/>
</dbReference>
<dbReference type="PANTHER" id="PTHR43481:SF4">
    <property type="entry name" value="GLYCEROL-1-PHOSPHATE PHOSPHOHYDROLASE 1-RELATED"/>
    <property type="match status" value="1"/>
</dbReference>
<dbReference type="AlphaFoldDB" id="N9U6D0"/>
<organism evidence="1 2">
    <name type="scientific">Aeromonas diversa CDC 2478-85</name>
    <dbReference type="NCBI Taxonomy" id="1268237"/>
    <lineage>
        <taxon>Bacteria</taxon>
        <taxon>Pseudomonadati</taxon>
        <taxon>Pseudomonadota</taxon>
        <taxon>Gammaproteobacteria</taxon>
        <taxon>Aeromonadales</taxon>
        <taxon>Aeromonadaceae</taxon>
        <taxon>Aeromonas</taxon>
    </lineage>
</organism>
<dbReference type="InterPro" id="IPR051806">
    <property type="entry name" value="HAD-like_SPP"/>
</dbReference>
<keyword evidence="2" id="KW-1185">Reference proteome</keyword>
<evidence type="ECO:0000313" key="1">
    <source>
        <dbReference type="EMBL" id="ENY73934.1"/>
    </source>
</evidence>
<dbReference type="eggNOG" id="COG0637">
    <property type="taxonomic scope" value="Bacteria"/>
</dbReference>
<evidence type="ECO:0000313" key="2">
    <source>
        <dbReference type="Proteomes" id="UP000023775"/>
    </source>
</evidence>
<dbReference type="GO" id="GO:0050308">
    <property type="term" value="F:sugar-phosphatase activity"/>
    <property type="evidence" value="ECO:0007669"/>
    <property type="project" value="TreeGrafter"/>
</dbReference>
<dbReference type="NCBIfam" id="TIGR01509">
    <property type="entry name" value="HAD-SF-IA-v3"/>
    <property type="match status" value="1"/>
</dbReference>
<dbReference type="InterPro" id="IPR023198">
    <property type="entry name" value="PGP-like_dom2"/>
</dbReference>
<dbReference type="SFLD" id="SFLDS00003">
    <property type="entry name" value="Haloacid_Dehalogenase"/>
    <property type="match status" value="1"/>
</dbReference>
<comment type="caution">
    <text evidence="1">The sequence shown here is derived from an EMBL/GenBank/DDBJ whole genome shotgun (WGS) entry which is preliminary data.</text>
</comment>
<dbReference type="EMBL" id="APVG01000001">
    <property type="protein sequence ID" value="ENY73934.1"/>
    <property type="molecule type" value="Genomic_DNA"/>
</dbReference>
<dbReference type="SFLD" id="SFLDG01129">
    <property type="entry name" value="C1.5:_HAD__Beta-PGM__Phosphata"/>
    <property type="match status" value="1"/>
</dbReference>
<dbReference type="InterPro" id="IPR036412">
    <property type="entry name" value="HAD-like_sf"/>
</dbReference>
<dbReference type="NCBIfam" id="TIGR01549">
    <property type="entry name" value="HAD-SF-IA-v1"/>
    <property type="match status" value="1"/>
</dbReference>
<dbReference type="InterPro" id="IPR023214">
    <property type="entry name" value="HAD_sf"/>
</dbReference>